<evidence type="ECO:0000256" key="1">
    <source>
        <dbReference type="PROSITE-ProRule" id="PRU01251"/>
    </source>
</evidence>
<keyword evidence="4" id="KW-1185">Reference proteome</keyword>
<dbReference type="InterPro" id="IPR036628">
    <property type="entry name" value="Clp_N_dom_sf"/>
</dbReference>
<proteinExistence type="predicted"/>
<evidence type="ECO:0000313" key="3">
    <source>
        <dbReference type="EMBL" id="GIE00671.1"/>
    </source>
</evidence>
<organism evidence="3 4">
    <name type="scientific">Paractinoplanes durhamensis</name>
    <dbReference type="NCBI Taxonomy" id="113563"/>
    <lineage>
        <taxon>Bacteria</taxon>
        <taxon>Bacillati</taxon>
        <taxon>Actinomycetota</taxon>
        <taxon>Actinomycetes</taxon>
        <taxon>Micromonosporales</taxon>
        <taxon>Micromonosporaceae</taxon>
        <taxon>Paractinoplanes</taxon>
    </lineage>
</organism>
<dbReference type="Pfam" id="PF02861">
    <property type="entry name" value="Clp_N"/>
    <property type="match status" value="1"/>
</dbReference>
<protein>
    <recommendedName>
        <fullName evidence="2">Clp R domain-containing protein</fullName>
    </recommendedName>
</protein>
<dbReference type="EMBL" id="BOML01000019">
    <property type="protein sequence ID" value="GIE00671.1"/>
    <property type="molecule type" value="Genomic_DNA"/>
</dbReference>
<keyword evidence="1" id="KW-0677">Repeat</keyword>
<name>A0ABQ3YSU3_9ACTN</name>
<dbReference type="Proteomes" id="UP000637628">
    <property type="component" value="Unassembled WGS sequence"/>
</dbReference>
<dbReference type="RefSeq" id="WP_203726309.1">
    <property type="nucleotide sequence ID" value="NZ_BAAATX010000003.1"/>
</dbReference>
<gene>
    <name evidence="3" type="ORF">Adu01nite_20210</name>
</gene>
<comment type="caution">
    <text evidence="3">The sequence shown here is derived from an EMBL/GenBank/DDBJ whole genome shotgun (WGS) entry which is preliminary data.</text>
</comment>
<evidence type="ECO:0000313" key="4">
    <source>
        <dbReference type="Proteomes" id="UP000637628"/>
    </source>
</evidence>
<dbReference type="SUPFAM" id="SSF81923">
    <property type="entry name" value="Double Clp-N motif"/>
    <property type="match status" value="1"/>
</dbReference>
<accession>A0ABQ3YSU3</accession>
<dbReference type="PROSITE" id="PS51903">
    <property type="entry name" value="CLP_R"/>
    <property type="match status" value="1"/>
</dbReference>
<dbReference type="Gene3D" id="1.10.1780.10">
    <property type="entry name" value="Clp, N-terminal domain"/>
    <property type="match status" value="1"/>
</dbReference>
<sequence length="150" mass="15477">MTVSGFDRYLKDVLESATEEARRQGAATVEAEHLLLAIAAAGSPALDAAGLDQAAIRAALDREFAHSLATVGVSAAAFDLPPATPAKDRRLQPGASVRLALERTFVAAAGRDPQPAHLLLGILAAEVGIVPRALALAGFDRVALIARVHG</sequence>
<feature type="domain" description="Clp R" evidence="2">
    <location>
        <begin position="1"/>
        <end position="67"/>
    </location>
</feature>
<evidence type="ECO:0000259" key="2">
    <source>
        <dbReference type="PROSITE" id="PS51903"/>
    </source>
</evidence>
<reference evidence="3 4" key="1">
    <citation type="submission" date="2021-01" db="EMBL/GenBank/DDBJ databases">
        <title>Whole genome shotgun sequence of Actinoplanes durhamensis NBRC 14914.</title>
        <authorList>
            <person name="Komaki H."/>
            <person name="Tamura T."/>
        </authorList>
    </citation>
    <scope>NUCLEOTIDE SEQUENCE [LARGE SCALE GENOMIC DNA]</scope>
    <source>
        <strain evidence="3 4">NBRC 14914</strain>
    </source>
</reference>
<dbReference type="InterPro" id="IPR004176">
    <property type="entry name" value="Clp_R_N"/>
</dbReference>